<accession>A0A2D3VDU3</accession>
<protein>
    <submittedName>
        <fullName evidence="2">Uncharacterized protein</fullName>
    </submittedName>
</protein>
<proteinExistence type="predicted"/>
<keyword evidence="1" id="KW-0732">Signal</keyword>
<reference evidence="2 3" key="1">
    <citation type="submission" date="2016-03" db="EMBL/GenBank/DDBJ databases">
        <authorList>
            <person name="Ploux O."/>
        </authorList>
    </citation>
    <scope>NUCLEOTIDE SEQUENCE [LARGE SCALE GENOMIC DNA]</scope>
    <source>
        <strain evidence="2 3">URUG2</strain>
    </source>
</reference>
<evidence type="ECO:0000313" key="3">
    <source>
        <dbReference type="Proteomes" id="UP000225277"/>
    </source>
</evidence>
<keyword evidence="3" id="KW-1185">Reference proteome</keyword>
<dbReference type="AlphaFoldDB" id="A0A2D3VDU3"/>
<sequence length="85" mass="8723">MQYSKTVLATLLMAFATQTLADGPSICGSNEPGGTRVAGHCGQDAQVCYNNDGGILCTCFDNKACETECGTDTPNLFGGGSCLCC</sequence>
<organism evidence="2 3">
    <name type="scientific">Ramularia collo-cygni</name>
    <dbReference type="NCBI Taxonomy" id="112498"/>
    <lineage>
        <taxon>Eukaryota</taxon>
        <taxon>Fungi</taxon>
        <taxon>Dikarya</taxon>
        <taxon>Ascomycota</taxon>
        <taxon>Pezizomycotina</taxon>
        <taxon>Dothideomycetes</taxon>
        <taxon>Dothideomycetidae</taxon>
        <taxon>Mycosphaerellales</taxon>
        <taxon>Mycosphaerellaceae</taxon>
        <taxon>Ramularia</taxon>
    </lineage>
</organism>
<feature type="chain" id="PRO_5013911336" evidence="1">
    <location>
        <begin position="22"/>
        <end position="85"/>
    </location>
</feature>
<name>A0A2D3VDU3_9PEZI</name>
<dbReference type="GeneID" id="35601970"/>
<feature type="signal peptide" evidence="1">
    <location>
        <begin position="1"/>
        <end position="21"/>
    </location>
</feature>
<evidence type="ECO:0000256" key="1">
    <source>
        <dbReference type="SAM" id="SignalP"/>
    </source>
</evidence>
<dbReference type="Proteomes" id="UP000225277">
    <property type="component" value="Unassembled WGS sequence"/>
</dbReference>
<dbReference type="RefSeq" id="XP_023627873.1">
    <property type="nucleotide sequence ID" value="XM_023772105.1"/>
</dbReference>
<evidence type="ECO:0000313" key="2">
    <source>
        <dbReference type="EMBL" id="CZT20984.1"/>
    </source>
</evidence>
<gene>
    <name evidence="2" type="ORF">RCC_06845</name>
</gene>
<dbReference type="EMBL" id="FJUY01000010">
    <property type="protein sequence ID" value="CZT20984.1"/>
    <property type="molecule type" value="Genomic_DNA"/>
</dbReference>